<dbReference type="OrthoDB" id="1406894at2"/>
<reference evidence="3" key="1">
    <citation type="submission" date="2012-06" db="EMBL/GenBank/DDBJ databases">
        <title>The complete genome of Flexibacter litoralis DSM 6794.</title>
        <authorList>
            <person name="Lucas S."/>
            <person name="Copeland A."/>
            <person name="Lapidus A."/>
            <person name="Glavina del Rio T."/>
            <person name="Dalin E."/>
            <person name="Tice H."/>
            <person name="Bruce D."/>
            <person name="Goodwin L."/>
            <person name="Pitluck S."/>
            <person name="Peters L."/>
            <person name="Ovchinnikova G."/>
            <person name="Lu M."/>
            <person name="Kyrpides N."/>
            <person name="Mavromatis K."/>
            <person name="Ivanova N."/>
            <person name="Brettin T."/>
            <person name="Detter J.C."/>
            <person name="Han C."/>
            <person name="Larimer F."/>
            <person name="Land M."/>
            <person name="Hauser L."/>
            <person name="Markowitz V."/>
            <person name="Cheng J.-F."/>
            <person name="Hugenholtz P."/>
            <person name="Woyke T."/>
            <person name="Wu D."/>
            <person name="Spring S."/>
            <person name="Lang E."/>
            <person name="Kopitz M."/>
            <person name="Brambilla E."/>
            <person name="Klenk H.-P."/>
            <person name="Eisen J.A."/>
        </authorList>
    </citation>
    <scope>NUCLEOTIDE SEQUENCE [LARGE SCALE GENOMIC DNA]</scope>
    <source>
        <strain evidence="3">ATCC 23117 / DSM 6794 / NBRC 15988 / NCIMB 1366 / Sio-4</strain>
    </source>
</reference>
<dbReference type="EMBL" id="CP003345">
    <property type="protein sequence ID" value="AFM04286.1"/>
    <property type="molecule type" value="Genomic_DNA"/>
</dbReference>
<dbReference type="GO" id="GO:0016757">
    <property type="term" value="F:glycosyltransferase activity"/>
    <property type="evidence" value="ECO:0007669"/>
    <property type="project" value="InterPro"/>
</dbReference>
<accession>I4AK01</accession>
<dbReference type="HOGENOM" id="CLU_679438_0_0_10"/>
<name>I4AK01_BERLS</name>
<feature type="domain" description="Glycosyl transferase family 1" evidence="1">
    <location>
        <begin position="236"/>
        <end position="386"/>
    </location>
</feature>
<dbReference type="KEGG" id="fli:Fleli_1894"/>
<keyword evidence="2" id="KW-0808">Transferase</keyword>
<organism evidence="2 3">
    <name type="scientific">Bernardetia litoralis (strain ATCC 23117 / DSM 6794 / NBRC 15988 / NCIMB 1366 / Fx l1 / Sio-4)</name>
    <name type="common">Flexibacter litoralis</name>
    <dbReference type="NCBI Taxonomy" id="880071"/>
    <lineage>
        <taxon>Bacteria</taxon>
        <taxon>Pseudomonadati</taxon>
        <taxon>Bacteroidota</taxon>
        <taxon>Cytophagia</taxon>
        <taxon>Cytophagales</taxon>
        <taxon>Bernardetiaceae</taxon>
        <taxon>Bernardetia</taxon>
    </lineage>
</organism>
<dbReference type="SUPFAM" id="SSF53756">
    <property type="entry name" value="UDP-Glycosyltransferase/glycogen phosphorylase"/>
    <property type="match status" value="1"/>
</dbReference>
<dbReference type="AlphaFoldDB" id="I4AK01"/>
<dbReference type="Pfam" id="PF00534">
    <property type="entry name" value="Glycos_transf_1"/>
    <property type="match status" value="1"/>
</dbReference>
<dbReference type="Gene3D" id="3.40.50.2000">
    <property type="entry name" value="Glycogen Phosphorylase B"/>
    <property type="match status" value="2"/>
</dbReference>
<evidence type="ECO:0000313" key="2">
    <source>
        <dbReference type="EMBL" id="AFM04286.1"/>
    </source>
</evidence>
<protein>
    <submittedName>
        <fullName evidence="2">Glycosyl transferase group 1</fullName>
    </submittedName>
</protein>
<sequence length="423" mass="49033">MNNKELDNTKKHICFISAGHLSSNPRLIKEATLASKKGYKVSIVAIQTLEKLVPFENQLLKENPSWQTYIYPFYKKKLLYFFGTLFHHLAKQIPNLARYFEYGKMSINTPFWLPFYSLLKNIKADIYSNHNIYLTPLVYQIAKKNKAKFGMDIEDAYSFITAKTIEDGQKNIMEIENKYFPKADYITAASPLYVDFYNKLYQSLPSILPILNVFDDIGEQEIKEYKDRKNTKNLSLYWFSQTTGKGRGIEQIIEALNVIDRNDIELHLRGEVNQETKEYFLTLAKTQNIKENIFFHELVSNQELAKRTTEHDIGLALEIGFSINNELAVSNKIFQYINTGLAILASSTKGQSWLIKKSSKVGFLIDIQNIKQIAQKIEFLADSKKNNTQELENMKMASKNLSKTKYNWTIEGQKFIKIIELIL</sequence>
<evidence type="ECO:0000259" key="1">
    <source>
        <dbReference type="Pfam" id="PF00534"/>
    </source>
</evidence>
<dbReference type="RefSeq" id="WP_014797737.1">
    <property type="nucleotide sequence ID" value="NC_018018.1"/>
</dbReference>
<evidence type="ECO:0000313" key="3">
    <source>
        <dbReference type="Proteomes" id="UP000006054"/>
    </source>
</evidence>
<proteinExistence type="predicted"/>
<keyword evidence="3" id="KW-1185">Reference proteome</keyword>
<dbReference type="PATRIC" id="fig|880071.3.peg.1876"/>
<dbReference type="STRING" id="880071.Fleli_1894"/>
<gene>
    <name evidence="2" type="ordered locus">Fleli_1894</name>
</gene>
<dbReference type="eggNOG" id="COG0438">
    <property type="taxonomic scope" value="Bacteria"/>
</dbReference>
<dbReference type="InterPro" id="IPR001296">
    <property type="entry name" value="Glyco_trans_1"/>
</dbReference>
<dbReference type="Proteomes" id="UP000006054">
    <property type="component" value="Chromosome"/>
</dbReference>